<gene>
    <name evidence="1" type="ORF">AJ78_05057</name>
</gene>
<evidence type="ECO:0000313" key="1">
    <source>
        <dbReference type="EMBL" id="OJD14627.1"/>
    </source>
</evidence>
<organism evidence="1 2">
    <name type="scientific">Emergomyces pasteurianus Ep9510</name>
    <dbReference type="NCBI Taxonomy" id="1447872"/>
    <lineage>
        <taxon>Eukaryota</taxon>
        <taxon>Fungi</taxon>
        <taxon>Dikarya</taxon>
        <taxon>Ascomycota</taxon>
        <taxon>Pezizomycotina</taxon>
        <taxon>Eurotiomycetes</taxon>
        <taxon>Eurotiomycetidae</taxon>
        <taxon>Onygenales</taxon>
        <taxon>Ajellomycetaceae</taxon>
        <taxon>Emergomyces</taxon>
    </lineage>
</organism>
<reference evidence="1 2" key="1">
    <citation type="submission" date="2015-07" db="EMBL/GenBank/DDBJ databases">
        <title>Emmonsia species relationships and genome sequence.</title>
        <authorList>
            <consortium name="The Broad Institute Genomics Platform"/>
            <person name="Cuomo C.A."/>
            <person name="Munoz J.F."/>
            <person name="Imamovic A."/>
            <person name="Priest M.E."/>
            <person name="Young S."/>
            <person name="Clay O.K."/>
            <person name="McEwen J.G."/>
        </authorList>
    </citation>
    <scope>NUCLEOTIDE SEQUENCE [LARGE SCALE GENOMIC DNA]</scope>
    <source>
        <strain evidence="1 2">UAMH 9510</strain>
    </source>
</reference>
<evidence type="ECO:0000313" key="2">
    <source>
        <dbReference type="Proteomes" id="UP000182235"/>
    </source>
</evidence>
<dbReference type="OrthoDB" id="4188750at2759"/>
<dbReference type="VEuPathDB" id="FungiDB:AJ78_05057"/>
<proteinExistence type="predicted"/>
<sequence length="161" mass="18305">MVGLFSRLIDSVIQQSLNEILRSLETTEDGVLHVGDDGIARSFNEFGVVIDFARLDREQLQSAMDLEPVTRHPHLQEVWAEVDSSKVDLNQIWSPPEHLLPLQFRVTPAPQKRMPADELFRRSPQSHCINIECTGHRVCRQNSCTECVHVDMGGSHCVFLF</sequence>
<accession>A0A1J9Q348</accession>
<protein>
    <submittedName>
        <fullName evidence="1">Uncharacterized protein</fullName>
    </submittedName>
</protein>
<name>A0A1J9Q348_9EURO</name>
<dbReference type="AlphaFoldDB" id="A0A1J9Q348"/>
<comment type="caution">
    <text evidence="1">The sequence shown here is derived from an EMBL/GenBank/DDBJ whole genome shotgun (WGS) entry which is preliminary data.</text>
</comment>
<dbReference type="EMBL" id="LGRN01000208">
    <property type="protein sequence ID" value="OJD14627.1"/>
    <property type="molecule type" value="Genomic_DNA"/>
</dbReference>
<dbReference type="Proteomes" id="UP000182235">
    <property type="component" value="Unassembled WGS sequence"/>
</dbReference>
<dbReference type="STRING" id="1447872.A0A1J9Q348"/>
<keyword evidence="2" id="KW-1185">Reference proteome</keyword>